<dbReference type="RefSeq" id="XP_020063883.1">
    <property type="nucleotide sequence ID" value="XM_020208642.1"/>
</dbReference>
<dbReference type="GeneID" id="30982779"/>
<dbReference type="InterPro" id="IPR051306">
    <property type="entry name" value="Homeobox_regulator"/>
</dbReference>
<dbReference type="PANTHER" id="PTHR46123:SF4">
    <property type="entry name" value="MIX-TYPE HOMEOBOX GENE 1-RELATED"/>
    <property type="match status" value="1"/>
</dbReference>
<feature type="compositionally biased region" description="Low complexity" evidence="7">
    <location>
        <begin position="382"/>
        <end position="393"/>
    </location>
</feature>
<evidence type="ECO:0000313" key="9">
    <source>
        <dbReference type="EMBL" id="ODV78761.1"/>
    </source>
</evidence>
<feature type="region of interest" description="Disordered" evidence="7">
    <location>
        <begin position="64"/>
        <end position="113"/>
    </location>
</feature>
<evidence type="ECO:0000256" key="5">
    <source>
        <dbReference type="PROSITE-ProRule" id="PRU00108"/>
    </source>
</evidence>
<evidence type="ECO:0000256" key="1">
    <source>
        <dbReference type="ARBA" id="ARBA00004123"/>
    </source>
</evidence>
<evidence type="ECO:0000256" key="7">
    <source>
        <dbReference type="SAM" id="MobiDB-lite"/>
    </source>
</evidence>
<proteinExistence type="predicted"/>
<dbReference type="GO" id="GO:0005634">
    <property type="term" value="C:nucleus"/>
    <property type="evidence" value="ECO:0007669"/>
    <property type="project" value="UniProtKB-SubCell"/>
</dbReference>
<gene>
    <name evidence="9" type="ORF">CANTADRAFT_35510</name>
</gene>
<evidence type="ECO:0000256" key="2">
    <source>
        <dbReference type="ARBA" id="ARBA00023125"/>
    </source>
</evidence>
<dbReference type="PROSITE" id="PS50071">
    <property type="entry name" value="HOMEOBOX_2"/>
    <property type="match status" value="1"/>
</dbReference>
<comment type="subcellular location">
    <subcellularLocation>
        <location evidence="1 5 6">Nucleus</location>
    </subcellularLocation>
</comment>
<feature type="compositionally biased region" description="Low complexity" evidence="7">
    <location>
        <begin position="98"/>
        <end position="107"/>
    </location>
</feature>
<dbReference type="Pfam" id="PF00046">
    <property type="entry name" value="Homeodomain"/>
    <property type="match status" value="1"/>
</dbReference>
<dbReference type="EMBL" id="KV453913">
    <property type="protein sequence ID" value="ODV78761.1"/>
    <property type="molecule type" value="Genomic_DNA"/>
</dbReference>
<evidence type="ECO:0000256" key="4">
    <source>
        <dbReference type="ARBA" id="ARBA00023242"/>
    </source>
</evidence>
<dbReference type="Proteomes" id="UP000094285">
    <property type="component" value="Unassembled WGS sequence"/>
</dbReference>
<feature type="compositionally biased region" description="Basic and acidic residues" evidence="7">
    <location>
        <begin position="371"/>
        <end position="381"/>
    </location>
</feature>
<evidence type="ECO:0000313" key="10">
    <source>
        <dbReference type="Proteomes" id="UP000094285"/>
    </source>
</evidence>
<feature type="region of interest" description="Disordered" evidence="7">
    <location>
        <begin position="434"/>
        <end position="482"/>
    </location>
</feature>
<organism evidence="9 10">
    <name type="scientific">Suhomyces tanzawaensis NRRL Y-17324</name>
    <dbReference type="NCBI Taxonomy" id="984487"/>
    <lineage>
        <taxon>Eukaryota</taxon>
        <taxon>Fungi</taxon>
        <taxon>Dikarya</taxon>
        <taxon>Ascomycota</taxon>
        <taxon>Saccharomycotina</taxon>
        <taxon>Pichiomycetes</taxon>
        <taxon>Debaryomycetaceae</taxon>
        <taxon>Suhomyces</taxon>
    </lineage>
</organism>
<dbReference type="InterPro" id="IPR001356">
    <property type="entry name" value="HD"/>
</dbReference>
<dbReference type="PANTHER" id="PTHR46123">
    <property type="entry name" value="MIX-TYPE HOMEOBOX GENE 1-RELATED"/>
    <property type="match status" value="1"/>
</dbReference>
<feature type="region of interest" description="Disordered" evidence="7">
    <location>
        <begin position="365"/>
        <end position="396"/>
    </location>
</feature>
<dbReference type="Gene3D" id="1.10.10.60">
    <property type="entry name" value="Homeodomain-like"/>
    <property type="match status" value="1"/>
</dbReference>
<keyword evidence="2 5" id="KW-0238">DNA-binding</keyword>
<evidence type="ECO:0000259" key="8">
    <source>
        <dbReference type="PROSITE" id="PS50071"/>
    </source>
</evidence>
<feature type="domain" description="Homeobox" evidence="8">
    <location>
        <begin position="4"/>
        <end position="64"/>
    </location>
</feature>
<dbReference type="GO" id="GO:0000981">
    <property type="term" value="F:DNA-binding transcription factor activity, RNA polymerase II-specific"/>
    <property type="evidence" value="ECO:0007669"/>
    <property type="project" value="InterPro"/>
</dbReference>
<dbReference type="STRING" id="984487.A0A1E4SGX6"/>
<feature type="DNA-binding region" description="Homeobox" evidence="5">
    <location>
        <begin position="6"/>
        <end position="65"/>
    </location>
</feature>
<dbReference type="PROSITE" id="PS00027">
    <property type="entry name" value="HOMEOBOX_1"/>
    <property type="match status" value="1"/>
</dbReference>
<dbReference type="CDD" id="cd00086">
    <property type="entry name" value="homeodomain"/>
    <property type="match status" value="1"/>
</dbReference>
<dbReference type="InterPro" id="IPR017970">
    <property type="entry name" value="Homeobox_CS"/>
</dbReference>
<dbReference type="SMART" id="SM00389">
    <property type="entry name" value="HOX"/>
    <property type="match status" value="1"/>
</dbReference>
<evidence type="ECO:0000256" key="6">
    <source>
        <dbReference type="RuleBase" id="RU000682"/>
    </source>
</evidence>
<sequence length="482" mass="52495">MSSDENSSKRTRASGEVLDFLLQEFDRNHNPTPDQRKEISERTGMAEKAVRIWFQNRRAKLRKVERMSSSSSIPVKKAGSHHSSRSNSFGHDERPFTSAANGAHSGNTGNGGNNGTIPIEVNDTYCFIDCSSLLVGSWQRIKSGVHDEQALRTKFVNLSPFTLNTVMNSVDLLVILSKKNLEINYFFLAVLNHSKILFRIFYPISSIVSTSLLDNNIHKESNELRLSFAHQPKFSVYFFNGVNANANQWSICDDFSEGHQVSLAHMNEGGTLTPHVLVGVKTSLQYLNAHFAGSTTALVTAHPPVKHASSGLSGFSPLANFDAAASPNSLASAGSHFQKDIYMHMSHHSAHKDYEEMFNSANTPDFLANLDGDHDPAKPKSSDSTSNSPSLNSIANTNPVHAYTHQHQNGHNPAYELLGGPEFHHHSDFDYNGATDYGALNEDSSLNPLDNGENASERGNNGGSGGSGTGTGGNVDSFIDFG</sequence>
<keyword evidence="3 5" id="KW-0371">Homeobox</keyword>
<name>A0A1E4SGX6_9ASCO</name>
<dbReference type="SUPFAM" id="SSF46689">
    <property type="entry name" value="Homeodomain-like"/>
    <property type="match status" value="1"/>
</dbReference>
<feature type="compositionally biased region" description="Gly residues" evidence="7">
    <location>
        <begin position="460"/>
        <end position="473"/>
    </location>
</feature>
<feature type="compositionally biased region" description="Polar residues" evidence="7">
    <location>
        <begin position="442"/>
        <end position="458"/>
    </location>
</feature>
<dbReference type="InterPro" id="IPR009057">
    <property type="entry name" value="Homeodomain-like_sf"/>
</dbReference>
<dbReference type="OrthoDB" id="6159439at2759"/>
<keyword evidence="4 5" id="KW-0539">Nucleus</keyword>
<dbReference type="GO" id="GO:0000977">
    <property type="term" value="F:RNA polymerase II transcription regulatory region sequence-specific DNA binding"/>
    <property type="evidence" value="ECO:0007669"/>
    <property type="project" value="TreeGrafter"/>
</dbReference>
<dbReference type="AlphaFoldDB" id="A0A1E4SGX6"/>
<protein>
    <submittedName>
        <fullName evidence="9">Homeobox-domain-containing protein</fullName>
    </submittedName>
</protein>
<feature type="non-terminal residue" evidence="9">
    <location>
        <position position="482"/>
    </location>
</feature>
<evidence type="ECO:0000256" key="3">
    <source>
        <dbReference type="ARBA" id="ARBA00023155"/>
    </source>
</evidence>
<reference evidence="10" key="1">
    <citation type="submission" date="2016-05" db="EMBL/GenBank/DDBJ databases">
        <title>Comparative genomics of biotechnologically important yeasts.</title>
        <authorList>
            <consortium name="DOE Joint Genome Institute"/>
            <person name="Riley R."/>
            <person name="Haridas S."/>
            <person name="Wolfe K.H."/>
            <person name="Lopes M.R."/>
            <person name="Hittinger C.T."/>
            <person name="Goker M."/>
            <person name="Salamov A."/>
            <person name="Wisecaver J."/>
            <person name="Long T.M."/>
            <person name="Aerts A.L."/>
            <person name="Barry K."/>
            <person name="Choi C."/>
            <person name="Clum A."/>
            <person name="Coughlan A.Y."/>
            <person name="Deshpande S."/>
            <person name="Douglass A.P."/>
            <person name="Hanson S.J."/>
            <person name="Klenk H.-P."/>
            <person name="Labutti K."/>
            <person name="Lapidus A."/>
            <person name="Lindquist E."/>
            <person name="Lipzen A."/>
            <person name="Meier-Kolthoff J.P."/>
            <person name="Ohm R.A."/>
            <person name="Otillar R.P."/>
            <person name="Pangilinan J."/>
            <person name="Peng Y."/>
            <person name="Rokas A."/>
            <person name="Rosa C.A."/>
            <person name="Scheuner C."/>
            <person name="Sibirny A.A."/>
            <person name="Slot J.C."/>
            <person name="Stielow J.B."/>
            <person name="Sun H."/>
            <person name="Kurtzman C.P."/>
            <person name="Blackwell M."/>
            <person name="Grigoriev I.V."/>
            <person name="Jeffries T.W."/>
        </authorList>
    </citation>
    <scope>NUCLEOTIDE SEQUENCE [LARGE SCALE GENOMIC DNA]</scope>
    <source>
        <strain evidence="10">NRRL Y-17324</strain>
    </source>
</reference>
<accession>A0A1E4SGX6</accession>
<keyword evidence="10" id="KW-1185">Reference proteome</keyword>